<organism evidence="1 2">
    <name type="scientific">Roseivirga pacifica</name>
    <dbReference type="NCBI Taxonomy" id="1267423"/>
    <lineage>
        <taxon>Bacteria</taxon>
        <taxon>Pseudomonadati</taxon>
        <taxon>Bacteroidota</taxon>
        <taxon>Cytophagia</taxon>
        <taxon>Cytophagales</taxon>
        <taxon>Roseivirgaceae</taxon>
        <taxon>Roseivirga</taxon>
    </lineage>
</organism>
<protein>
    <submittedName>
        <fullName evidence="1">NagD protein</fullName>
    </submittedName>
</protein>
<dbReference type="Pfam" id="PF13344">
    <property type="entry name" value="Hydrolase_6"/>
    <property type="match status" value="1"/>
</dbReference>
<keyword evidence="2" id="KW-1185">Reference proteome</keyword>
<dbReference type="GeneID" id="99985235"/>
<dbReference type="AlphaFoldDB" id="A0A1I0MKV6"/>
<dbReference type="NCBIfam" id="TIGR01460">
    <property type="entry name" value="HAD-SF-IIA"/>
    <property type="match status" value="1"/>
</dbReference>
<dbReference type="GO" id="GO:0016791">
    <property type="term" value="F:phosphatase activity"/>
    <property type="evidence" value="ECO:0007669"/>
    <property type="project" value="TreeGrafter"/>
</dbReference>
<dbReference type="SUPFAM" id="SSF56784">
    <property type="entry name" value="HAD-like"/>
    <property type="match status" value="1"/>
</dbReference>
<dbReference type="GO" id="GO:0005737">
    <property type="term" value="C:cytoplasm"/>
    <property type="evidence" value="ECO:0007669"/>
    <property type="project" value="TreeGrafter"/>
</dbReference>
<evidence type="ECO:0000313" key="1">
    <source>
        <dbReference type="EMBL" id="SEV88759.1"/>
    </source>
</evidence>
<dbReference type="InterPro" id="IPR023214">
    <property type="entry name" value="HAD_sf"/>
</dbReference>
<proteinExistence type="predicted"/>
<dbReference type="OrthoDB" id="9810449at2"/>
<evidence type="ECO:0000313" key="2">
    <source>
        <dbReference type="Proteomes" id="UP000199437"/>
    </source>
</evidence>
<dbReference type="EMBL" id="FOIR01000001">
    <property type="protein sequence ID" value="SEV88759.1"/>
    <property type="molecule type" value="Genomic_DNA"/>
</dbReference>
<dbReference type="STRING" id="1267423.SAMN05216290_0475"/>
<name>A0A1I0MKV6_9BACT</name>
<dbReference type="CDD" id="cd07530">
    <property type="entry name" value="HAD_Pase_UmpH-like"/>
    <property type="match status" value="1"/>
</dbReference>
<reference evidence="2" key="1">
    <citation type="submission" date="2016-10" db="EMBL/GenBank/DDBJ databases">
        <authorList>
            <person name="Varghese N."/>
            <person name="Submissions S."/>
        </authorList>
    </citation>
    <scope>NUCLEOTIDE SEQUENCE [LARGE SCALE GENOMIC DNA]</scope>
    <source>
        <strain evidence="2">CGMCC 1.12402</strain>
    </source>
</reference>
<dbReference type="InterPro" id="IPR006357">
    <property type="entry name" value="HAD-SF_hydro_IIA"/>
</dbReference>
<dbReference type="PANTHER" id="PTHR19288">
    <property type="entry name" value="4-NITROPHENYLPHOSPHATASE-RELATED"/>
    <property type="match status" value="1"/>
</dbReference>
<dbReference type="Proteomes" id="UP000199437">
    <property type="component" value="Unassembled WGS sequence"/>
</dbReference>
<gene>
    <name evidence="1" type="ORF">SAMN05216290_0475</name>
</gene>
<dbReference type="InterPro" id="IPR036412">
    <property type="entry name" value="HAD-like_sf"/>
</dbReference>
<accession>A0A1I0MKV6</accession>
<dbReference type="Pfam" id="PF13242">
    <property type="entry name" value="Hydrolase_like"/>
    <property type="match status" value="1"/>
</dbReference>
<dbReference type="RefSeq" id="WP_090256786.1">
    <property type="nucleotide sequence ID" value="NZ_FOIR01000001.1"/>
</dbReference>
<dbReference type="PANTHER" id="PTHR19288:SF46">
    <property type="entry name" value="HALOACID DEHALOGENASE-LIKE HYDROLASE DOMAIN-CONTAINING PROTEIN 2"/>
    <property type="match status" value="1"/>
</dbReference>
<sequence>MPKGFLIDQDGVMYVENEMIPGADKFIKTLQKEGIPFTFMTNNSQRSPLDAVRKLQKMGIKVDPENVYTSAMATAHFMGQQFPNGTAFVLGEGGLISSLHEHGFTLVQNDPDFVVVGEGINFTLEMVRKAIDFILGGAKLIATNLDPSPRKAGWNNLGIASVVAMIEAATGKTAFSVGKPSPVMMRQARKHIGLATDEVTVIGDTLATDIQGGVQVGYNTILTLTGMSKREDLSNFPFKPDMIINSIADLTLPLPWWEEK</sequence>
<dbReference type="Gene3D" id="3.40.50.1000">
    <property type="entry name" value="HAD superfamily/HAD-like"/>
    <property type="match status" value="2"/>
</dbReference>